<evidence type="ECO:0000256" key="6">
    <source>
        <dbReference type="ARBA" id="ARBA00023136"/>
    </source>
</evidence>
<evidence type="ECO:0000313" key="8">
    <source>
        <dbReference type="EMBL" id="GJD92997.1"/>
    </source>
</evidence>
<evidence type="ECO:0000256" key="3">
    <source>
        <dbReference type="ARBA" id="ARBA00022475"/>
    </source>
</evidence>
<dbReference type="EMBL" id="BPQP01000003">
    <property type="protein sequence ID" value="GJD92997.1"/>
    <property type="molecule type" value="Genomic_DNA"/>
</dbReference>
<feature type="transmembrane region" description="Helical" evidence="7">
    <location>
        <begin position="93"/>
        <end position="114"/>
    </location>
</feature>
<sequence length="152" mass="15806">MSQIAYASEDLAENAARSTAQDTFLTRYVPVAGRALMAAIFLLSGVNKLAAPGATVGYIQAVGLPLPQVALAAAVLIEIVGGLFLLAGYRTQLVALLLAGFTIATALGFHADFADQNQTIHFLKNLAMAGGLLQVVAFGAGGYSLDARQVRR</sequence>
<dbReference type="Pfam" id="PF07681">
    <property type="entry name" value="DoxX"/>
    <property type="match status" value="1"/>
</dbReference>
<dbReference type="PANTHER" id="PTHR33452">
    <property type="entry name" value="OXIDOREDUCTASE CATD-RELATED"/>
    <property type="match status" value="1"/>
</dbReference>
<feature type="transmembrane region" description="Helical" evidence="7">
    <location>
        <begin position="28"/>
        <end position="46"/>
    </location>
</feature>
<evidence type="ECO:0000313" key="9">
    <source>
        <dbReference type="Proteomes" id="UP001055125"/>
    </source>
</evidence>
<keyword evidence="6 7" id="KW-0472">Membrane</keyword>
<evidence type="ECO:0000256" key="7">
    <source>
        <dbReference type="SAM" id="Phobius"/>
    </source>
</evidence>
<accession>A0ABQ4RTT0</accession>
<keyword evidence="5 7" id="KW-1133">Transmembrane helix</keyword>
<name>A0ABQ4RTT0_9HYPH</name>
<feature type="transmembrane region" description="Helical" evidence="7">
    <location>
        <begin position="126"/>
        <end position="145"/>
    </location>
</feature>
<evidence type="ECO:0000256" key="2">
    <source>
        <dbReference type="ARBA" id="ARBA00006679"/>
    </source>
</evidence>
<dbReference type="InterPro" id="IPR032808">
    <property type="entry name" value="DoxX"/>
</dbReference>
<keyword evidence="9" id="KW-1185">Reference proteome</keyword>
<dbReference type="InterPro" id="IPR051907">
    <property type="entry name" value="DoxX-like_oxidoreductase"/>
</dbReference>
<comment type="caution">
    <text evidence="8">The sequence shown here is derived from an EMBL/GenBank/DDBJ whole genome shotgun (WGS) entry which is preliminary data.</text>
</comment>
<keyword evidence="3" id="KW-1003">Cell membrane</keyword>
<reference evidence="8" key="2">
    <citation type="submission" date="2021-08" db="EMBL/GenBank/DDBJ databases">
        <authorList>
            <person name="Tani A."/>
            <person name="Ola A."/>
            <person name="Ogura Y."/>
            <person name="Katsura K."/>
            <person name="Hayashi T."/>
        </authorList>
    </citation>
    <scope>NUCLEOTIDE SEQUENCE</scope>
    <source>
        <strain evidence="8">DSM 19015</strain>
    </source>
</reference>
<protein>
    <recommendedName>
        <fullName evidence="10">LysR family transcriptional regulator</fullName>
    </recommendedName>
</protein>
<evidence type="ECO:0000256" key="4">
    <source>
        <dbReference type="ARBA" id="ARBA00022692"/>
    </source>
</evidence>
<organism evidence="8 9">
    <name type="scientific">Methylobacterium iners</name>
    <dbReference type="NCBI Taxonomy" id="418707"/>
    <lineage>
        <taxon>Bacteria</taxon>
        <taxon>Pseudomonadati</taxon>
        <taxon>Pseudomonadota</taxon>
        <taxon>Alphaproteobacteria</taxon>
        <taxon>Hyphomicrobiales</taxon>
        <taxon>Methylobacteriaceae</taxon>
        <taxon>Methylobacterium</taxon>
    </lineage>
</organism>
<keyword evidence="4 7" id="KW-0812">Transmembrane</keyword>
<gene>
    <name evidence="8" type="ORF">OCOJLMKI_0183</name>
</gene>
<feature type="transmembrane region" description="Helical" evidence="7">
    <location>
        <begin position="66"/>
        <end position="86"/>
    </location>
</feature>
<evidence type="ECO:0000256" key="1">
    <source>
        <dbReference type="ARBA" id="ARBA00004651"/>
    </source>
</evidence>
<dbReference type="Proteomes" id="UP001055125">
    <property type="component" value="Unassembled WGS sequence"/>
</dbReference>
<comment type="subcellular location">
    <subcellularLocation>
        <location evidence="1">Cell membrane</location>
        <topology evidence="1">Multi-pass membrane protein</topology>
    </subcellularLocation>
</comment>
<dbReference type="PANTHER" id="PTHR33452:SF1">
    <property type="entry name" value="INNER MEMBRANE PROTEIN YPHA-RELATED"/>
    <property type="match status" value="1"/>
</dbReference>
<evidence type="ECO:0000256" key="5">
    <source>
        <dbReference type="ARBA" id="ARBA00022989"/>
    </source>
</evidence>
<dbReference type="RefSeq" id="WP_283206684.1">
    <property type="nucleotide sequence ID" value="NZ_BPQP01000003.1"/>
</dbReference>
<comment type="similarity">
    <text evidence="2">Belongs to the DoxX family.</text>
</comment>
<reference evidence="8" key="1">
    <citation type="journal article" date="2021" name="Front. Microbiol.">
        <title>Comprehensive Comparative Genomics and Phenotyping of Methylobacterium Species.</title>
        <authorList>
            <person name="Alessa O."/>
            <person name="Ogura Y."/>
            <person name="Fujitani Y."/>
            <person name="Takami H."/>
            <person name="Hayashi T."/>
            <person name="Sahin N."/>
            <person name="Tani A."/>
        </authorList>
    </citation>
    <scope>NUCLEOTIDE SEQUENCE</scope>
    <source>
        <strain evidence="8">DSM 19015</strain>
    </source>
</reference>
<evidence type="ECO:0008006" key="10">
    <source>
        <dbReference type="Google" id="ProtNLM"/>
    </source>
</evidence>
<proteinExistence type="inferred from homology"/>